<feature type="chain" id="PRO_5003404306" evidence="6">
    <location>
        <begin position="22"/>
        <end position="124"/>
    </location>
</feature>
<comment type="similarity">
    <text evidence="2">Belongs to the insulin family.</text>
</comment>
<dbReference type="GO" id="GO:0005576">
    <property type="term" value="C:extracellular region"/>
    <property type="evidence" value="ECO:0007669"/>
    <property type="project" value="UniProtKB-SubCell"/>
</dbReference>
<dbReference type="Pfam" id="PF03488">
    <property type="entry name" value="Ins_beta"/>
    <property type="match status" value="1"/>
</dbReference>
<evidence type="ECO:0000256" key="5">
    <source>
        <dbReference type="ARBA" id="ARBA00023157"/>
    </source>
</evidence>
<evidence type="ECO:0000256" key="4">
    <source>
        <dbReference type="ARBA" id="ARBA00022729"/>
    </source>
</evidence>
<dbReference type="Proteomes" id="UP000008068">
    <property type="component" value="Unassembled WGS sequence"/>
</dbReference>
<evidence type="ECO:0000256" key="6">
    <source>
        <dbReference type="SAM" id="SignalP"/>
    </source>
</evidence>
<dbReference type="SUPFAM" id="SSF56994">
    <property type="entry name" value="Insulin-like"/>
    <property type="match status" value="1"/>
</dbReference>
<evidence type="ECO:0000313" key="7">
    <source>
        <dbReference type="EMBL" id="EGT47462.1"/>
    </source>
</evidence>
<organism evidence="8">
    <name type="scientific">Caenorhabditis brenneri</name>
    <name type="common">Nematode worm</name>
    <dbReference type="NCBI Taxonomy" id="135651"/>
    <lineage>
        <taxon>Eukaryota</taxon>
        <taxon>Metazoa</taxon>
        <taxon>Ecdysozoa</taxon>
        <taxon>Nematoda</taxon>
        <taxon>Chromadorea</taxon>
        <taxon>Rhabditida</taxon>
        <taxon>Rhabditina</taxon>
        <taxon>Rhabditomorpha</taxon>
        <taxon>Rhabditoidea</taxon>
        <taxon>Rhabditidae</taxon>
        <taxon>Peloderinae</taxon>
        <taxon>Caenorhabditis</taxon>
    </lineage>
</organism>
<evidence type="ECO:0000256" key="1">
    <source>
        <dbReference type="ARBA" id="ARBA00004613"/>
    </source>
</evidence>
<dbReference type="Gene3D" id="1.10.100.10">
    <property type="entry name" value="Insulin-like"/>
    <property type="match status" value="1"/>
</dbReference>
<keyword evidence="8" id="KW-1185">Reference proteome</keyword>
<dbReference type="HOGENOM" id="CLU_2005909_0_0_1"/>
<proteinExistence type="inferred from homology"/>
<dbReference type="AlphaFoldDB" id="G0MYL4"/>
<keyword evidence="5" id="KW-1015">Disulfide bond</keyword>
<sequence>MASMKIALIILVLILTQTVCGMGSMDIQSGEEHHRHHRHHRDTKYLETLKRKRCGPQMLDAVIDACKESCQPGMSSLFYKGVVRGGGVEPKIEFPGSEVDISTICCSDQCDYSQIRKACCPMKK</sequence>
<evidence type="ECO:0000256" key="3">
    <source>
        <dbReference type="ARBA" id="ARBA00022525"/>
    </source>
</evidence>
<dbReference type="InterPro" id="IPR036438">
    <property type="entry name" value="Insulin-like_sf"/>
</dbReference>
<feature type="signal peptide" evidence="6">
    <location>
        <begin position="1"/>
        <end position="21"/>
    </location>
</feature>
<dbReference type="InterPro" id="IPR022353">
    <property type="entry name" value="Insulin_CS"/>
</dbReference>
<reference evidence="8" key="1">
    <citation type="submission" date="2011-07" db="EMBL/GenBank/DDBJ databases">
        <authorList>
            <consortium name="Caenorhabditis brenneri Sequencing and Analysis Consortium"/>
            <person name="Wilson R.K."/>
        </authorList>
    </citation>
    <scope>NUCLEOTIDE SEQUENCE [LARGE SCALE GENOMIC DNA]</scope>
    <source>
        <strain evidence="8">PB2801</strain>
    </source>
</reference>
<keyword evidence="3" id="KW-0964">Secreted</keyword>
<dbReference type="InParanoid" id="G0MYL4"/>
<evidence type="ECO:0000313" key="8">
    <source>
        <dbReference type="Proteomes" id="UP000008068"/>
    </source>
</evidence>
<dbReference type="InterPro" id="IPR003235">
    <property type="entry name" value="Nem_insulin-like_b-type"/>
</dbReference>
<evidence type="ECO:0000256" key="2">
    <source>
        <dbReference type="ARBA" id="ARBA00009034"/>
    </source>
</evidence>
<dbReference type="GO" id="GO:0005179">
    <property type="term" value="F:hormone activity"/>
    <property type="evidence" value="ECO:0007669"/>
    <property type="project" value="InterPro"/>
</dbReference>
<accession>G0MYL4</accession>
<dbReference type="OrthoDB" id="5824650at2759"/>
<name>G0MYL4_CAEBE</name>
<dbReference type="EMBL" id="GL379820">
    <property type="protein sequence ID" value="EGT47462.1"/>
    <property type="molecule type" value="Genomic_DNA"/>
</dbReference>
<keyword evidence="4 6" id="KW-0732">Signal</keyword>
<dbReference type="PROSITE" id="PS00262">
    <property type="entry name" value="INSULIN"/>
    <property type="match status" value="1"/>
</dbReference>
<protein>
    <submittedName>
        <fullName evidence="7">Uncharacterized protein</fullName>
    </submittedName>
</protein>
<comment type="subcellular location">
    <subcellularLocation>
        <location evidence="1">Secreted</location>
    </subcellularLocation>
</comment>
<gene>
    <name evidence="7" type="ORF">CAEBREN_12800</name>
</gene>